<organism evidence="1 2">
    <name type="scientific">Dictyostelium discoideum</name>
    <name type="common">Social amoeba</name>
    <dbReference type="NCBI Taxonomy" id="44689"/>
    <lineage>
        <taxon>Eukaryota</taxon>
        <taxon>Amoebozoa</taxon>
        <taxon>Evosea</taxon>
        <taxon>Eumycetozoa</taxon>
        <taxon>Dictyostelia</taxon>
        <taxon>Dictyosteliales</taxon>
        <taxon>Dictyosteliaceae</taxon>
        <taxon>Dictyostelium</taxon>
    </lineage>
</organism>
<gene>
    <name evidence="1" type="ORF">DDB_G0275047</name>
</gene>
<dbReference type="HOGENOM" id="CLU_1186860_0_0_1"/>
<name>Q86I52_DICDI</name>
<dbReference type="RefSeq" id="XP_643833.1">
    <property type="nucleotide sequence ID" value="XM_638741.1"/>
</dbReference>
<reference evidence="1 2" key="1">
    <citation type="journal article" date="2005" name="Nature">
        <title>The genome of the social amoeba Dictyostelium discoideum.</title>
        <authorList>
            <consortium name="The Dictyostelium discoideum Sequencing Consortium"/>
            <person name="Eichinger L."/>
            <person name="Pachebat J.A."/>
            <person name="Glockner G."/>
            <person name="Rajandream M.A."/>
            <person name="Sucgang R."/>
            <person name="Berriman M."/>
            <person name="Song J."/>
            <person name="Olsen R."/>
            <person name="Szafranski K."/>
            <person name="Xu Q."/>
            <person name="Tunggal B."/>
            <person name="Kummerfeld S."/>
            <person name="Madera M."/>
            <person name="Konfortov B.A."/>
            <person name="Rivero F."/>
            <person name="Bankier A.T."/>
            <person name="Lehmann R."/>
            <person name="Hamlin N."/>
            <person name="Davies R."/>
            <person name="Gaudet P."/>
            <person name="Fey P."/>
            <person name="Pilcher K."/>
            <person name="Chen G."/>
            <person name="Saunders D."/>
            <person name="Sodergren E."/>
            <person name="Davis P."/>
            <person name="Kerhornou A."/>
            <person name="Nie X."/>
            <person name="Hall N."/>
            <person name="Anjard C."/>
            <person name="Hemphill L."/>
            <person name="Bason N."/>
            <person name="Farbrother P."/>
            <person name="Desany B."/>
            <person name="Just E."/>
            <person name="Morio T."/>
            <person name="Rost R."/>
            <person name="Churcher C."/>
            <person name="Cooper J."/>
            <person name="Haydock S."/>
            <person name="van Driessche N."/>
            <person name="Cronin A."/>
            <person name="Goodhead I."/>
            <person name="Muzny D."/>
            <person name="Mourier T."/>
            <person name="Pain A."/>
            <person name="Lu M."/>
            <person name="Harper D."/>
            <person name="Lindsay R."/>
            <person name="Hauser H."/>
            <person name="James K."/>
            <person name="Quiles M."/>
            <person name="Madan Babu M."/>
            <person name="Saito T."/>
            <person name="Buchrieser C."/>
            <person name="Wardroper A."/>
            <person name="Felder M."/>
            <person name="Thangavelu M."/>
            <person name="Johnson D."/>
            <person name="Knights A."/>
            <person name="Loulseged H."/>
            <person name="Mungall K."/>
            <person name="Oliver K."/>
            <person name="Price C."/>
            <person name="Quail M.A."/>
            <person name="Urushihara H."/>
            <person name="Hernandez J."/>
            <person name="Rabbinowitsch E."/>
            <person name="Steffen D."/>
            <person name="Sanders M."/>
            <person name="Ma J."/>
            <person name="Kohara Y."/>
            <person name="Sharp S."/>
            <person name="Simmonds M."/>
            <person name="Spiegler S."/>
            <person name="Tivey A."/>
            <person name="Sugano S."/>
            <person name="White B."/>
            <person name="Walker D."/>
            <person name="Woodward J."/>
            <person name="Winckler T."/>
            <person name="Tanaka Y."/>
            <person name="Shaulsky G."/>
            <person name="Schleicher M."/>
            <person name="Weinstock G."/>
            <person name="Rosenthal A."/>
            <person name="Cox E.C."/>
            <person name="Chisholm R.L."/>
            <person name="Gibbs R."/>
            <person name="Loomis W.F."/>
            <person name="Platzer M."/>
            <person name="Kay R.R."/>
            <person name="Williams J."/>
            <person name="Dear P.H."/>
            <person name="Noegel A.A."/>
            <person name="Barrell B."/>
            <person name="Kuspa A."/>
        </authorList>
    </citation>
    <scope>NUCLEOTIDE SEQUENCE [LARGE SCALE GENOMIC DNA]</scope>
    <source>
        <strain evidence="1 2">AX4</strain>
    </source>
</reference>
<dbReference type="PaxDb" id="44689-DDB0167401"/>
<sequence length="234" mass="27944">MSENGFSPPLTTSLPPINLLANQLPNLNNNNNNNNITNENIFNKNYLNKCCNCKINNYNKRCKYRKRINNDLKELKDFLLNFIVELEKQKCTFQIIKDDINNYINDPILEEEEEEEEGDEENEKGIFNYKLILLELENEDLPEKLSIFKPIFDFIYQQIFEVSQSCNDLKLNIQLIEYQSFPKNKTSTLIDNLFLFPFSLFFYKINNFLKFIKNRLSFYFNSLLKNNLPNIRRK</sequence>
<comment type="caution">
    <text evidence="1">The sequence shown here is derived from an EMBL/GenBank/DDBJ whole genome shotgun (WGS) entry which is preliminary data.</text>
</comment>
<dbReference type="InParanoid" id="Q86I52"/>
<dbReference type="EMBL" id="AAFI02000013">
    <property type="protein sequence ID" value="EAL69804.1"/>
    <property type="molecule type" value="Genomic_DNA"/>
</dbReference>
<dbReference type="dictyBase" id="DDB_G0275047"/>
<dbReference type="GeneID" id="8619880"/>
<accession>Q553X8</accession>
<dbReference type="Proteomes" id="UP000002195">
    <property type="component" value="Unassembled WGS sequence"/>
</dbReference>
<proteinExistence type="predicted"/>
<accession>Q86I52</accession>
<evidence type="ECO:0000313" key="2">
    <source>
        <dbReference type="Proteomes" id="UP000002195"/>
    </source>
</evidence>
<protein>
    <submittedName>
        <fullName evidence="1">Uncharacterized protein</fullName>
    </submittedName>
</protein>
<dbReference type="AlphaFoldDB" id="Q86I52"/>
<dbReference type="KEGG" id="ddi:DDB_G0275047"/>
<dbReference type="VEuPathDB" id="AmoebaDB:DDB_G0275047"/>
<evidence type="ECO:0000313" key="1">
    <source>
        <dbReference type="EMBL" id="EAL69804.1"/>
    </source>
</evidence>
<keyword evidence="2" id="KW-1185">Reference proteome</keyword>